<dbReference type="Pfam" id="PF05730">
    <property type="entry name" value="CFEM"/>
    <property type="match status" value="1"/>
</dbReference>
<evidence type="ECO:0000256" key="4">
    <source>
        <dbReference type="ARBA" id="ARBA00023157"/>
    </source>
</evidence>
<dbReference type="SMART" id="SM00747">
    <property type="entry name" value="CFEM"/>
    <property type="match status" value="1"/>
</dbReference>
<dbReference type="Proteomes" id="UP000521872">
    <property type="component" value="Unassembled WGS sequence"/>
</dbReference>
<evidence type="ECO:0000259" key="8">
    <source>
        <dbReference type="PROSITE" id="PS52012"/>
    </source>
</evidence>
<organism evidence="9 10">
    <name type="scientific">Agrocybe pediades</name>
    <dbReference type="NCBI Taxonomy" id="84607"/>
    <lineage>
        <taxon>Eukaryota</taxon>
        <taxon>Fungi</taxon>
        <taxon>Dikarya</taxon>
        <taxon>Basidiomycota</taxon>
        <taxon>Agaricomycotina</taxon>
        <taxon>Agaricomycetes</taxon>
        <taxon>Agaricomycetidae</taxon>
        <taxon>Agaricales</taxon>
        <taxon>Agaricineae</taxon>
        <taxon>Strophariaceae</taxon>
        <taxon>Agrocybe</taxon>
    </lineage>
</organism>
<keyword evidence="10" id="KW-1185">Reference proteome</keyword>
<feature type="compositionally biased region" description="Low complexity" evidence="5">
    <location>
        <begin position="142"/>
        <end position="174"/>
    </location>
</feature>
<evidence type="ECO:0000256" key="6">
    <source>
        <dbReference type="SAM" id="Phobius"/>
    </source>
</evidence>
<keyword evidence="2" id="KW-0964">Secreted</keyword>
<sequence>MLFATRITFLTAGLLAVNAAQSVSKNSTFTPTGVVANTTLSAAPPNASGIFGGLSPCALECVEGAAVINNCTVTDVSCLCSSAQLQADAEACLTIHCTDDDQDAVGSLQDEQCAAVGTPTAFVASTNSVPFTLSASGSSGGNTQAAGTATGAPAGSITPTATSPASDSSGAAPSQTSPSAANQLIAFNIPFSLLIAAAGVLAGGLVL</sequence>
<dbReference type="EMBL" id="JAACJL010000015">
    <property type="protein sequence ID" value="KAF4620961.1"/>
    <property type="molecule type" value="Genomic_DNA"/>
</dbReference>
<evidence type="ECO:0000313" key="10">
    <source>
        <dbReference type="Proteomes" id="UP000521872"/>
    </source>
</evidence>
<keyword evidence="4" id="KW-1015">Disulfide bond</keyword>
<feature type="region of interest" description="Disordered" evidence="5">
    <location>
        <begin position="142"/>
        <end position="177"/>
    </location>
</feature>
<feature type="domain" description="CFEM" evidence="8">
    <location>
        <begin position="30"/>
        <end position="138"/>
    </location>
</feature>
<feature type="transmembrane region" description="Helical" evidence="6">
    <location>
        <begin position="184"/>
        <end position="206"/>
    </location>
</feature>
<evidence type="ECO:0000256" key="5">
    <source>
        <dbReference type="SAM" id="MobiDB-lite"/>
    </source>
</evidence>
<dbReference type="GO" id="GO:0005576">
    <property type="term" value="C:extracellular region"/>
    <property type="evidence" value="ECO:0007669"/>
    <property type="project" value="UniProtKB-SubCell"/>
</dbReference>
<comment type="caution">
    <text evidence="9">The sequence shown here is derived from an EMBL/GenBank/DDBJ whole genome shotgun (WGS) entry which is preliminary data.</text>
</comment>
<evidence type="ECO:0000256" key="1">
    <source>
        <dbReference type="ARBA" id="ARBA00004613"/>
    </source>
</evidence>
<reference evidence="9 10" key="1">
    <citation type="submission" date="2019-12" db="EMBL/GenBank/DDBJ databases">
        <authorList>
            <person name="Floudas D."/>
            <person name="Bentzer J."/>
            <person name="Ahren D."/>
            <person name="Johansson T."/>
            <person name="Persson P."/>
            <person name="Tunlid A."/>
        </authorList>
    </citation>
    <scope>NUCLEOTIDE SEQUENCE [LARGE SCALE GENOMIC DNA]</scope>
    <source>
        <strain evidence="9 10">CBS 102.39</strain>
    </source>
</reference>
<dbReference type="AlphaFoldDB" id="A0A8H4R2C8"/>
<name>A0A8H4R2C8_9AGAR</name>
<dbReference type="InterPro" id="IPR008427">
    <property type="entry name" value="Extracellular_membr_CFEM_dom"/>
</dbReference>
<keyword evidence="3 7" id="KW-0732">Signal</keyword>
<protein>
    <recommendedName>
        <fullName evidence="8">CFEM domain-containing protein</fullName>
    </recommendedName>
</protein>
<comment type="subcellular location">
    <subcellularLocation>
        <location evidence="1">Secreted</location>
    </subcellularLocation>
</comment>
<keyword evidence="6" id="KW-0472">Membrane</keyword>
<evidence type="ECO:0000256" key="7">
    <source>
        <dbReference type="SAM" id="SignalP"/>
    </source>
</evidence>
<evidence type="ECO:0000313" key="9">
    <source>
        <dbReference type="EMBL" id="KAF4620961.1"/>
    </source>
</evidence>
<evidence type="ECO:0000256" key="3">
    <source>
        <dbReference type="ARBA" id="ARBA00022729"/>
    </source>
</evidence>
<proteinExistence type="predicted"/>
<keyword evidence="6" id="KW-0812">Transmembrane</keyword>
<feature type="chain" id="PRO_5034400576" description="CFEM domain-containing protein" evidence="7">
    <location>
        <begin position="20"/>
        <end position="207"/>
    </location>
</feature>
<dbReference type="PROSITE" id="PS52012">
    <property type="entry name" value="CFEM"/>
    <property type="match status" value="1"/>
</dbReference>
<keyword evidence="6" id="KW-1133">Transmembrane helix</keyword>
<feature type="signal peptide" evidence="7">
    <location>
        <begin position="1"/>
        <end position="19"/>
    </location>
</feature>
<accession>A0A8H4R2C8</accession>
<evidence type="ECO:0000256" key="2">
    <source>
        <dbReference type="ARBA" id="ARBA00022525"/>
    </source>
</evidence>
<gene>
    <name evidence="9" type="ORF">D9613_001257</name>
</gene>